<organism evidence="4 5">
    <name type="scientific">Floridaenema aerugineum BLCC-F46</name>
    <dbReference type="NCBI Taxonomy" id="3153654"/>
    <lineage>
        <taxon>Bacteria</taxon>
        <taxon>Bacillati</taxon>
        <taxon>Cyanobacteriota</taxon>
        <taxon>Cyanophyceae</taxon>
        <taxon>Oscillatoriophycideae</taxon>
        <taxon>Aerosakkonematales</taxon>
        <taxon>Aerosakkonemataceae</taxon>
        <taxon>Floridanema</taxon>
        <taxon>Floridanema aerugineum</taxon>
    </lineage>
</organism>
<keyword evidence="2 4" id="KW-0560">Oxidoreductase</keyword>
<comment type="similarity">
    <text evidence="1 3">Belongs to the short-chain dehydrogenases/reductases (SDR) family.</text>
</comment>
<dbReference type="CDD" id="cd05374">
    <property type="entry name" value="17beta-HSD-like_SDR_c"/>
    <property type="match status" value="1"/>
</dbReference>
<accession>A0ABV4XG06</accession>
<dbReference type="PROSITE" id="PS00061">
    <property type="entry name" value="ADH_SHORT"/>
    <property type="match status" value="1"/>
</dbReference>
<evidence type="ECO:0000256" key="1">
    <source>
        <dbReference type="ARBA" id="ARBA00006484"/>
    </source>
</evidence>
<dbReference type="PRINTS" id="PR00081">
    <property type="entry name" value="GDHRDH"/>
</dbReference>
<gene>
    <name evidence="4" type="ORF">ACE1CC_33215</name>
</gene>
<dbReference type="Proteomes" id="UP001576774">
    <property type="component" value="Unassembled WGS sequence"/>
</dbReference>
<comment type="caution">
    <text evidence="4">The sequence shown here is derived from an EMBL/GenBank/DDBJ whole genome shotgun (WGS) entry which is preliminary data.</text>
</comment>
<dbReference type="Gene3D" id="3.40.50.720">
    <property type="entry name" value="NAD(P)-binding Rossmann-like Domain"/>
    <property type="match status" value="1"/>
</dbReference>
<proteinExistence type="inferred from homology"/>
<dbReference type="SUPFAM" id="SSF51735">
    <property type="entry name" value="NAD(P)-binding Rossmann-fold domains"/>
    <property type="match status" value="1"/>
</dbReference>
<evidence type="ECO:0000256" key="2">
    <source>
        <dbReference type="ARBA" id="ARBA00023002"/>
    </source>
</evidence>
<name>A0ABV4XG06_9CYAN</name>
<dbReference type="InterPro" id="IPR002347">
    <property type="entry name" value="SDR_fam"/>
</dbReference>
<dbReference type="InterPro" id="IPR036291">
    <property type="entry name" value="NAD(P)-bd_dom_sf"/>
</dbReference>
<reference evidence="4 5" key="1">
    <citation type="submission" date="2024-09" db="EMBL/GenBank/DDBJ databases">
        <title>Floridaenema gen nov. (Aerosakkonemataceae, Aerosakkonematales ord. nov., Cyanobacteria) from benthic tropical and subtropical fresh waters, with the description of four new species.</title>
        <authorList>
            <person name="Moretto J.A."/>
            <person name="Berthold D.E."/>
            <person name="Lefler F.W."/>
            <person name="Huang I.-S."/>
            <person name="Laughinghouse H. IV."/>
        </authorList>
    </citation>
    <scope>NUCLEOTIDE SEQUENCE [LARGE SCALE GENOMIC DNA]</scope>
    <source>
        <strain evidence="4 5">BLCC-F46</strain>
    </source>
</reference>
<dbReference type="PRINTS" id="PR00080">
    <property type="entry name" value="SDRFAMILY"/>
</dbReference>
<evidence type="ECO:0000313" key="4">
    <source>
        <dbReference type="EMBL" id="MFB2881737.1"/>
    </source>
</evidence>
<dbReference type="PANTHER" id="PTHR44196">
    <property type="entry name" value="DEHYDROGENASE/REDUCTASE SDR FAMILY MEMBER 7B"/>
    <property type="match status" value="1"/>
</dbReference>
<dbReference type="EC" id="1.-.-.-" evidence="4"/>
<sequence length="307" mass="33622">MSKNHIPLSQQVVLITGASAGIGAALAQVLAQNFLGIRLVLAARNQEKLTHVANYCSKAGAEVMIVPTDMSQIEEVEALARAAVLRFGGVDILVNNAGYGQMGPIELIPAAATRRQFEVNLLGPLALIRELIPVMRDRGGGRIVNISSLGGRLAFPFGGLYSSSKFALEGLSDALRMELEPFNIKVSVIEPGPVTTEFFDVAGKGVLETVADPENTPYRAAFRQLEKLQERTSSRAWTAERVAQVIVRSLTDNNPRPRYTAATAGDFLLFMMTKVLPTKFVDRFWQKFYGIDLVAQDWKKEQSLKSK</sequence>
<protein>
    <submittedName>
        <fullName evidence="4">SDR family NAD(P)-dependent oxidoreductase</fullName>
        <ecNumber evidence="4">1.-.-.-</ecNumber>
    </submittedName>
</protein>
<dbReference type="InterPro" id="IPR020904">
    <property type="entry name" value="Sc_DH/Rdtase_CS"/>
</dbReference>
<dbReference type="EMBL" id="JBHFNQ010000242">
    <property type="protein sequence ID" value="MFB2881737.1"/>
    <property type="molecule type" value="Genomic_DNA"/>
</dbReference>
<dbReference type="RefSeq" id="WP_413274710.1">
    <property type="nucleotide sequence ID" value="NZ_JBHFNQ010000242.1"/>
</dbReference>
<evidence type="ECO:0000256" key="3">
    <source>
        <dbReference type="RuleBase" id="RU000363"/>
    </source>
</evidence>
<keyword evidence="5" id="KW-1185">Reference proteome</keyword>
<dbReference type="GO" id="GO:0016491">
    <property type="term" value="F:oxidoreductase activity"/>
    <property type="evidence" value="ECO:0007669"/>
    <property type="project" value="UniProtKB-KW"/>
</dbReference>
<dbReference type="PANTHER" id="PTHR44196:SF1">
    <property type="entry name" value="DEHYDROGENASE_REDUCTASE SDR FAMILY MEMBER 7B"/>
    <property type="match status" value="1"/>
</dbReference>
<dbReference type="Pfam" id="PF00106">
    <property type="entry name" value="adh_short"/>
    <property type="match status" value="1"/>
</dbReference>
<evidence type="ECO:0000313" key="5">
    <source>
        <dbReference type="Proteomes" id="UP001576774"/>
    </source>
</evidence>